<comment type="caution">
    <text evidence="3">The sequence shown here is derived from an EMBL/GenBank/DDBJ whole genome shotgun (WGS) entry which is preliminary data.</text>
</comment>
<dbReference type="GeneID" id="45023505"/>
<gene>
    <name evidence="3" type="ORF">COK86_19380</name>
</gene>
<name>A0A2B3U0S4_BACCE</name>
<proteinExistence type="predicted"/>
<dbReference type="EMBL" id="NVDG01000031">
    <property type="protein sequence ID" value="PFU40465.1"/>
    <property type="molecule type" value="Genomic_DNA"/>
</dbReference>
<dbReference type="SUPFAM" id="SSF47413">
    <property type="entry name" value="lambda repressor-like DNA-binding domains"/>
    <property type="match status" value="1"/>
</dbReference>
<dbReference type="Pfam" id="PF13443">
    <property type="entry name" value="HTH_26"/>
    <property type="match status" value="1"/>
</dbReference>
<dbReference type="InterPro" id="IPR010982">
    <property type="entry name" value="Lambda_DNA-bd_dom_sf"/>
</dbReference>
<accession>A0A2B3U0S4</accession>
<evidence type="ECO:0000259" key="2">
    <source>
        <dbReference type="PROSITE" id="PS50943"/>
    </source>
</evidence>
<sequence>MLKLKIKLKEILNEKNLTQKQLAEMTHMREATISDIVRGARTVINIQHIEHIAKALEIKDIREIIDFVEE</sequence>
<keyword evidence="1" id="KW-0175">Coiled coil</keyword>
<dbReference type="SMART" id="SM00530">
    <property type="entry name" value="HTH_XRE"/>
    <property type="match status" value="1"/>
</dbReference>
<evidence type="ECO:0000313" key="3">
    <source>
        <dbReference type="EMBL" id="PFU40465.1"/>
    </source>
</evidence>
<protein>
    <submittedName>
        <fullName evidence="3">XRE family transcriptional regulator</fullName>
    </submittedName>
</protein>
<organism evidence="3 4">
    <name type="scientific">Bacillus cereus</name>
    <dbReference type="NCBI Taxonomy" id="1396"/>
    <lineage>
        <taxon>Bacteria</taxon>
        <taxon>Bacillati</taxon>
        <taxon>Bacillota</taxon>
        <taxon>Bacilli</taxon>
        <taxon>Bacillales</taxon>
        <taxon>Bacillaceae</taxon>
        <taxon>Bacillus</taxon>
        <taxon>Bacillus cereus group</taxon>
    </lineage>
</organism>
<dbReference type="GO" id="GO:0003677">
    <property type="term" value="F:DNA binding"/>
    <property type="evidence" value="ECO:0007669"/>
    <property type="project" value="InterPro"/>
</dbReference>
<feature type="coiled-coil region" evidence="1">
    <location>
        <begin position="1"/>
        <end position="28"/>
    </location>
</feature>
<dbReference type="CDD" id="cd00093">
    <property type="entry name" value="HTH_XRE"/>
    <property type="match status" value="1"/>
</dbReference>
<dbReference type="InterPro" id="IPR001387">
    <property type="entry name" value="Cro/C1-type_HTH"/>
</dbReference>
<dbReference type="Proteomes" id="UP000224076">
    <property type="component" value="Unassembled WGS sequence"/>
</dbReference>
<feature type="domain" description="HTH cro/C1-type" evidence="2">
    <location>
        <begin position="8"/>
        <end position="64"/>
    </location>
</feature>
<dbReference type="Gene3D" id="1.10.260.40">
    <property type="entry name" value="lambda repressor-like DNA-binding domains"/>
    <property type="match status" value="1"/>
</dbReference>
<reference evidence="3 4" key="1">
    <citation type="submission" date="2017-09" db="EMBL/GenBank/DDBJ databases">
        <title>Large-scale bioinformatics analysis of Bacillus genomes uncovers conserved roles of natural products in bacterial physiology.</title>
        <authorList>
            <consortium name="Agbiome Team Llc"/>
            <person name="Bleich R.M."/>
            <person name="Grubbs K.J."/>
            <person name="Santa Maria K.C."/>
            <person name="Allen S.E."/>
            <person name="Farag S."/>
            <person name="Shank E.A."/>
            <person name="Bowers A."/>
        </authorList>
    </citation>
    <scope>NUCLEOTIDE SEQUENCE [LARGE SCALE GENOMIC DNA]</scope>
    <source>
        <strain evidence="3 4">AFS061806</strain>
    </source>
</reference>
<dbReference type="RefSeq" id="WP_000916035.1">
    <property type="nucleotide sequence ID" value="NZ_CP125992.1"/>
</dbReference>
<dbReference type="AlphaFoldDB" id="A0A2B3U0S4"/>
<dbReference type="PROSITE" id="PS50943">
    <property type="entry name" value="HTH_CROC1"/>
    <property type="match status" value="1"/>
</dbReference>
<evidence type="ECO:0000313" key="4">
    <source>
        <dbReference type="Proteomes" id="UP000224076"/>
    </source>
</evidence>
<evidence type="ECO:0000256" key="1">
    <source>
        <dbReference type="SAM" id="Coils"/>
    </source>
</evidence>